<proteinExistence type="predicted"/>
<protein>
    <submittedName>
        <fullName evidence="1">Uncharacterized protein</fullName>
    </submittedName>
</protein>
<sequence length="13" mass="1469">MPVSSRGTYDRVT</sequence>
<organism evidence="1 2">
    <name type="scientific">Gossypium arboreum</name>
    <name type="common">Tree cotton</name>
    <name type="synonym">Gossypium nanking</name>
    <dbReference type="NCBI Taxonomy" id="29729"/>
    <lineage>
        <taxon>Eukaryota</taxon>
        <taxon>Viridiplantae</taxon>
        <taxon>Streptophyta</taxon>
        <taxon>Embryophyta</taxon>
        <taxon>Tracheophyta</taxon>
        <taxon>Spermatophyta</taxon>
        <taxon>Magnoliopsida</taxon>
        <taxon>eudicotyledons</taxon>
        <taxon>Gunneridae</taxon>
        <taxon>Pentapetalae</taxon>
        <taxon>rosids</taxon>
        <taxon>malvids</taxon>
        <taxon>Malvales</taxon>
        <taxon>Malvaceae</taxon>
        <taxon>Malvoideae</taxon>
        <taxon>Gossypium</taxon>
    </lineage>
</organism>
<dbReference type="EMBL" id="JRRC01461148">
    <property type="protein sequence ID" value="KHG06849.1"/>
    <property type="molecule type" value="Genomic_DNA"/>
</dbReference>
<name>A0A0B0N4T6_GOSAR</name>
<comment type="caution">
    <text evidence="1">The sequence shown here is derived from an EMBL/GenBank/DDBJ whole genome shotgun (WGS) entry which is preliminary data.</text>
</comment>
<reference evidence="2" key="1">
    <citation type="submission" date="2014-09" db="EMBL/GenBank/DDBJ databases">
        <authorList>
            <person name="Mudge J."/>
            <person name="Ramaraj T."/>
            <person name="Lindquist I.E."/>
            <person name="Bharti A.K."/>
            <person name="Sundararajan A."/>
            <person name="Cameron C.T."/>
            <person name="Woodward J.E."/>
            <person name="May G.D."/>
            <person name="Brubaker C."/>
            <person name="Broadhvest J."/>
            <person name="Wilkins T.A."/>
        </authorList>
    </citation>
    <scope>NUCLEOTIDE SEQUENCE</scope>
    <source>
        <strain evidence="2">cv. AKA8401</strain>
    </source>
</reference>
<evidence type="ECO:0000313" key="1">
    <source>
        <dbReference type="EMBL" id="KHG06849.1"/>
    </source>
</evidence>
<dbReference type="Proteomes" id="UP000032142">
    <property type="component" value="Unassembled WGS sequence"/>
</dbReference>
<accession>A0A0B0N4T6</accession>
<evidence type="ECO:0000313" key="2">
    <source>
        <dbReference type="Proteomes" id="UP000032142"/>
    </source>
</evidence>
<keyword evidence="2" id="KW-1185">Reference proteome</keyword>
<gene>
    <name evidence="1" type="ORF">F383_33615</name>
</gene>